<reference evidence="1 2" key="1">
    <citation type="submission" date="2019-07" db="EMBL/GenBank/DDBJ databases">
        <title>Insights of Desulfuromonas acetexigens electromicrobiology.</title>
        <authorList>
            <person name="Katuri K."/>
            <person name="Sapireddy V."/>
            <person name="Shaw D.R."/>
            <person name="Saikaly P."/>
        </authorList>
    </citation>
    <scope>NUCLEOTIDE SEQUENCE [LARGE SCALE GENOMIC DNA]</scope>
    <source>
        <strain evidence="1 2">2873</strain>
    </source>
</reference>
<comment type="caution">
    <text evidence="1">The sequence shown here is derived from an EMBL/GenBank/DDBJ whole genome shotgun (WGS) entry which is preliminary data.</text>
</comment>
<dbReference type="Proteomes" id="UP000317155">
    <property type="component" value="Unassembled WGS sequence"/>
</dbReference>
<keyword evidence="2" id="KW-1185">Reference proteome</keyword>
<gene>
    <name evidence="1" type="ORF">FL622_02230</name>
</gene>
<dbReference type="OrthoDB" id="5395144at2"/>
<protein>
    <submittedName>
        <fullName evidence="1">Uncharacterized protein</fullName>
    </submittedName>
</protein>
<dbReference type="EMBL" id="VJVV01000001">
    <property type="protein sequence ID" value="TRO84018.1"/>
    <property type="molecule type" value="Genomic_DNA"/>
</dbReference>
<accession>A0A550JLC8</accession>
<proteinExistence type="predicted"/>
<organism evidence="1 2">
    <name type="scientific">Trichloromonas acetexigens</name>
    <dbReference type="NCBI Taxonomy" id="38815"/>
    <lineage>
        <taxon>Bacteria</taxon>
        <taxon>Pseudomonadati</taxon>
        <taxon>Thermodesulfobacteriota</taxon>
        <taxon>Desulfuromonadia</taxon>
        <taxon>Desulfuromonadales</taxon>
        <taxon>Trichloromonadaceae</taxon>
        <taxon>Trichloromonas</taxon>
    </lineage>
</organism>
<sequence length="169" mass="19542">MSSATKSTDPCLDRESYLIATLDDEIRADQLCHELLRRCYLYLVEAHELPAEETSRLCYGVSYFLCEYLIPEFRISPFDLTAVQVRRFAGHWYIIRNMEPNLAELTSILEGILAFAAFCRERDLMSAEQVATIEGACAELDFYRDRIDSFWAIEKEGYDAWQAVCPLKD</sequence>
<dbReference type="AlphaFoldDB" id="A0A550JLC8"/>
<name>A0A550JLC8_9BACT</name>
<evidence type="ECO:0000313" key="1">
    <source>
        <dbReference type="EMBL" id="TRO84018.1"/>
    </source>
</evidence>
<dbReference type="RefSeq" id="WP_092053068.1">
    <property type="nucleotide sequence ID" value="NZ_FOJJ01000001.1"/>
</dbReference>
<evidence type="ECO:0000313" key="2">
    <source>
        <dbReference type="Proteomes" id="UP000317155"/>
    </source>
</evidence>